<dbReference type="EMBL" id="BLJE01000002">
    <property type="protein sequence ID" value="GFE65697.1"/>
    <property type="molecule type" value="Genomic_DNA"/>
</dbReference>
<dbReference type="SUPFAM" id="SSF51182">
    <property type="entry name" value="RmlC-like cupins"/>
    <property type="match status" value="1"/>
</dbReference>
<feature type="domain" description="ChrR-like cupin" evidence="1">
    <location>
        <begin position="24"/>
        <end position="90"/>
    </location>
</feature>
<organism evidence="2 3">
    <name type="scientific">Litoreibacter roseus</name>
    <dbReference type="NCBI Taxonomy" id="2601869"/>
    <lineage>
        <taxon>Bacteria</taxon>
        <taxon>Pseudomonadati</taxon>
        <taxon>Pseudomonadota</taxon>
        <taxon>Alphaproteobacteria</taxon>
        <taxon>Rhodobacterales</taxon>
        <taxon>Roseobacteraceae</taxon>
        <taxon>Litoreibacter</taxon>
    </lineage>
</organism>
<dbReference type="InterPro" id="IPR014710">
    <property type="entry name" value="RmlC-like_jellyroll"/>
</dbReference>
<reference evidence="2 3" key="1">
    <citation type="submission" date="2019-12" db="EMBL/GenBank/DDBJ databases">
        <title>Litoreibacter badius sp. nov., a novel bacteriochlorophyll a-containing bacterium in the genus Litoreibacter.</title>
        <authorList>
            <person name="Kanamuro M."/>
            <person name="Takabe Y."/>
            <person name="Mori K."/>
            <person name="Takaichi S."/>
            <person name="Hanada S."/>
        </authorList>
    </citation>
    <scope>NUCLEOTIDE SEQUENCE [LARGE SCALE GENOMIC DNA]</scope>
    <source>
        <strain evidence="2 3">K6</strain>
    </source>
</reference>
<dbReference type="Proteomes" id="UP000436822">
    <property type="component" value="Unassembled WGS sequence"/>
</dbReference>
<dbReference type="InterPro" id="IPR011051">
    <property type="entry name" value="RmlC_Cupin_sf"/>
</dbReference>
<protein>
    <recommendedName>
        <fullName evidence="1">ChrR-like cupin domain-containing protein</fullName>
    </recommendedName>
</protein>
<name>A0A6N6JIC4_9RHOB</name>
<dbReference type="Gene3D" id="2.60.120.10">
    <property type="entry name" value="Jelly Rolls"/>
    <property type="match status" value="1"/>
</dbReference>
<sequence>MMRHLAVAAVLLTPSAGLTDPITLIDPAAFAWETTAEGVAFAPLHGDRFQGAYQAMVRLPARTVSPPHVKSASMFGVLLQGEMIHYAGDQDPETAQKIGPGAFYSIPGGLGHVSACVSAGPCIAYLSQDAAFDFVPVTP</sequence>
<gene>
    <name evidence="2" type="ORF">KIN_27710</name>
</gene>
<dbReference type="InterPro" id="IPR025979">
    <property type="entry name" value="ChrR-like_cupin_dom"/>
</dbReference>
<evidence type="ECO:0000313" key="3">
    <source>
        <dbReference type="Proteomes" id="UP000436822"/>
    </source>
</evidence>
<keyword evidence="3" id="KW-1185">Reference proteome</keyword>
<evidence type="ECO:0000313" key="2">
    <source>
        <dbReference type="EMBL" id="GFE65697.1"/>
    </source>
</evidence>
<proteinExistence type="predicted"/>
<dbReference type="AlphaFoldDB" id="A0A6N6JIC4"/>
<accession>A0A6N6JIC4</accession>
<evidence type="ECO:0000259" key="1">
    <source>
        <dbReference type="Pfam" id="PF12973"/>
    </source>
</evidence>
<comment type="caution">
    <text evidence="2">The sequence shown here is derived from an EMBL/GenBank/DDBJ whole genome shotgun (WGS) entry which is preliminary data.</text>
</comment>
<dbReference type="Pfam" id="PF12973">
    <property type="entry name" value="Cupin_7"/>
    <property type="match status" value="1"/>
</dbReference>